<dbReference type="Proteomes" id="UP001430848">
    <property type="component" value="Unassembled WGS sequence"/>
</dbReference>
<comment type="caution">
    <text evidence="1">The sequence shown here is derived from an EMBL/GenBank/DDBJ whole genome shotgun (WGS) entry which is preliminary data.</text>
</comment>
<dbReference type="EMBL" id="JAKNSF020000021">
    <property type="protein sequence ID" value="KAK7731863.1"/>
    <property type="molecule type" value="Genomic_DNA"/>
</dbReference>
<gene>
    <name evidence="1" type="ORF">SLS63_005160</name>
</gene>
<accession>A0ABR1PBU5</accession>
<evidence type="ECO:0000313" key="1">
    <source>
        <dbReference type="EMBL" id="KAK7731863.1"/>
    </source>
</evidence>
<evidence type="ECO:0000313" key="2">
    <source>
        <dbReference type="Proteomes" id="UP001430848"/>
    </source>
</evidence>
<keyword evidence="2" id="KW-1185">Reference proteome</keyword>
<protein>
    <submittedName>
        <fullName evidence="1">Uncharacterized protein</fullName>
    </submittedName>
</protein>
<organism evidence="1 2">
    <name type="scientific">Diaporthe eres</name>
    <name type="common">Phomopsis oblonga</name>
    <dbReference type="NCBI Taxonomy" id="83184"/>
    <lineage>
        <taxon>Eukaryota</taxon>
        <taxon>Fungi</taxon>
        <taxon>Dikarya</taxon>
        <taxon>Ascomycota</taxon>
        <taxon>Pezizomycotina</taxon>
        <taxon>Sordariomycetes</taxon>
        <taxon>Sordariomycetidae</taxon>
        <taxon>Diaporthales</taxon>
        <taxon>Diaporthaceae</taxon>
        <taxon>Diaporthe</taxon>
        <taxon>Diaporthe eres species complex</taxon>
    </lineage>
</organism>
<sequence>MRFAISKRFILYQTANVIEATGYFLPGIYLPTFARETAGTSNFMSTLTLLLINVTCTMGLDISAWAEGSEMLCLDR</sequence>
<name>A0ABR1PBU5_DIAER</name>
<proteinExistence type="predicted"/>
<reference evidence="1 2" key="1">
    <citation type="submission" date="2024-02" db="EMBL/GenBank/DDBJ databases">
        <title>De novo assembly and annotation of 12 fungi associated with fruit tree decline syndrome in Ontario, Canada.</title>
        <authorList>
            <person name="Sulman M."/>
            <person name="Ellouze W."/>
            <person name="Ilyukhin E."/>
        </authorList>
    </citation>
    <scope>NUCLEOTIDE SEQUENCE [LARGE SCALE GENOMIC DNA]</scope>
    <source>
        <strain evidence="1 2">M169</strain>
    </source>
</reference>